<name>A0ABN4NES0_9BACL</name>
<accession>A0ABN4NES0</accession>
<dbReference type="Proteomes" id="UP000076226">
    <property type="component" value="Chromosome"/>
</dbReference>
<dbReference type="GeneID" id="32407882"/>
<gene>
    <name evidence="1" type="ORF">GS3922_04165</name>
</gene>
<sequence>MRWSNGNATKGSCFRSSRLLFFSPKFVIVMNEAVGMASGSEPASLMICGKGLAFSEKYDMISV</sequence>
<evidence type="ECO:0000313" key="1">
    <source>
        <dbReference type="EMBL" id="AMX82942.1"/>
    </source>
</evidence>
<protein>
    <submittedName>
        <fullName evidence="1">Uncharacterized protein</fullName>
    </submittedName>
</protein>
<reference evidence="1 2" key="1">
    <citation type="submission" date="2016-02" db="EMBL/GenBank/DDBJ databases">
        <title>Complete genome sequence of Geobacillus subterraneus KCTC 3922T.</title>
        <authorList>
            <person name="Lee D.-W."/>
            <person name="Lee Y.-J."/>
            <person name="Lee S.-J."/>
            <person name="Park G.-S."/>
            <person name="Lee S.-J."/>
            <person name="Shin J.-H."/>
        </authorList>
    </citation>
    <scope>NUCLEOTIDE SEQUENCE [LARGE SCALE GENOMIC DNA]</scope>
    <source>
        <strain evidence="1 2">KCTC 3922</strain>
    </source>
</reference>
<dbReference type="EMBL" id="CP014342">
    <property type="protein sequence ID" value="AMX82942.1"/>
    <property type="molecule type" value="Genomic_DNA"/>
</dbReference>
<keyword evidence="2" id="KW-1185">Reference proteome</keyword>
<evidence type="ECO:0000313" key="2">
    <source>
        <dbReference type="Proteomes" id="UP000076226"/>
    </source>
</evidence>
<proteinExistence type="predicted"/>
<organism evidence="1 2">
    <name type="scientific">Geobacillus subterraneus</name>
    <dbReference type="NCBI Taxonomy" id="129338"/>
    <lineage>
        <taxon>Bacteria</taxon>
        <taxon>Bacillati</taxon>
        <taxon>Bacillota</taxon>
        <taxon>Bacilli</taxon>
        <taxon>Bacillales</taxon>
        <taxon>Anoxybacillaceae</taxon>
        <taxon>Geobacillus</taxon>
    </lineage>
</organism>